<name>A0ABR0B2W9_9CRUS</name>
<protein>
    <submittedName>
        <fullName evidence="1">Uncharacterized protein</fullName>
    </submittedName>
</protein>
<sequence length="89" mass="10151">MLTNDVSQSSDTDSSEEFELIYRCFSTISKGNRIHTKRCIGEQLARIKFNLEEKREICQFGNSDDFRNQLETAYCSSASSSYVLVSSFS</sequence>
<gene>
    <name evidence="1" type="ORF">OUZ56_028119</name>
</gene>
<dbReference type="Proteomes" id="UP001234178">
    <property type="component" value="Unassembled WGS sequence"/>
</dbReference>
<proteinExistence type="predicted"/>
<evidence type="ECO:0000313" key="1">
    <source>
        <dbReference type="EMBL" id="KAK4036048.1"/>
    </source>
</evidence>
<comment type="caution">
    <text evidence="1">The sequence shown here is derived from an EMBL/GenBank/DDBJ whole genome shotgun (WGS) entry which is preliminary data.</text>
</comment>
<organism evidence="1 2">
    <name type="scientific">Daphnia magna</name>
    <dbReference type="NCBI Taxonomy" id="35525"/>
    <lineage>
        <taxon>Eukaryota</taxon>
        <taxon>Metazoa</taxon>
        <taxon>Ecdysozoa</taxon>
        <taxon>Arthropoda</taxon>
        <taxon>Crustacea</taxon>
        <taxon>Branchiopoda</taxon>
        <taxon>Diplostraca</taxon>
        <taxon>Cladocera</taxon>
        <taxon>Anomopoda</taxon>
        <taxon>Daphniidae</taxon>
        <taxon>Daphnia</taxon>
    </lineage>
</organism>
<dbReference type="EMBL" id="JAOYFB010000040">
    <property type="protein sequence ID" value="KAK4036048.1"/>
    <property type="molecule type" value="Genomic_DNA"/>
</dbReference>
<evidence type="ECO:0000313" key="2">
    <source>
        <dbReference type="Proteomes" id="UP001234178"/>
    </source>
</evidence>
<reference evidence="1 2" key="1">
    <citation type="journal article" date="2023" name="Nucleic Acids Res.">
        <title>The hologenome of Daphnia magna reveals possible DNA methylation and microbiome-mediated evolution of the host genome.</title>
        <authorList>
            <person name="Chaturvedi A."/>
            <person name="Li X."/>
            <person name="Dhandapani V."/>
            <person name="Marshall H."/>
            <person name="Kissane S."/>
            <person name="Cuenca-Cambronero M."/>
            <person name="Asole G."/>
            <person name="Calvet F."/>
            <person name="Ruiz-Romero M."/>
            <person name="Marangio P."/>
            <person name="Guigo R."/>
            <person name="Rago D."/>
            <person name="Mirbahai L."/>
            <person name="Eastwood N."/>
            <person name="Colbourne J.K."/>
            <person name="Zhou J."/>
            <person name="Mallon E."/>
            <person name="Orsini L."/>
        </authorList>
    </citation>
    <scope>NUCLEOTIDE SEQUENCE [LARGE SCALE GENOMIC DNA]</scope>
    <source>
        <strain evidence="1">LRV0_1</strain>
    </source>
</reference>
<accession>A0ABR0B2W9</accession>
<keyword evidence="2" id="KW-1185">Reference proteome</keyword>